<feature type="region of interest" description="Disordered" evidence="11">
    <location>
        <begin position="449"/>
        <end position="469"/>
    </location>
</feature>
<evidence type="ECO:0000256" key="5">
    <source>
        <dbReference type="ARBA" id="ARBA00022801"/>
    </source>
</evidence>
<dbReference type="GO" id="GO:0006508">
    <property type="term" value="P:proteolysis"/>
    <property type="evidence" value="ECO:0007669"/>
    <property type="project" value="UniProtKB-KW"/>
</dbReference>
<evidence type="ECO:0000256" key="8">
    <source>
        <dbReference type="PIRSR" id="PIRSR622684-1"/>
    </source>
</evidence>
<dbReference type="Gene3D" id="3.90.70.10">
    <property type="entry name" value="Cysteine proteinases"/>
    <property type="match status" value="1"/>
</dbReference>
<evidence type="ECO:0000256" key="11">
    <source>
        <dbReference type="SAM" id="MobiDB-lite"/>
    </source>
</evidence>
<keyword evidence="5 9" id="KW-0378">Hydrolase</keyword>
<feature type="active site" evidence="9">
    <location>
        <position position="309"/>
    </location>
</feature>
<dbReference type="InterPro" id="IPR022684">
    <property type="entry name" value="Calpain_cysteine_protease"/>
</dbReference>
<organism evidence="14 15">
    <name type="scientific">Discostella pseudostelligera</name>
    <dbReference type="NCBI Taxonomy" id="259834"/>
    <lineage>
        <taxon>Eukaryota</taxon>
        <taxon>Sar</taxon>
        <taxon>Stramenopiles</taxon>
        <taxon>Ochrophyta</taxon>
        <taxon>Bacillariophyta</taxon>
        <taxon>Coscinodiscophyceae</taxon>
        <taxon>Thalassiosirophycidae</taxon>
        <taxon>Stephanodiscales</taxon>
        <taxon>Stephanodiscaceae</taxon>
        <taxon>Discostella</taxon>
    </lineage>
</organism>
<dbReference type="AlphaFoldDB" id="A0ABD3LXJ0"/>
<evidence type="ECO:0000256" key="6">
    <source>
        <dbReference type="ARBA" id="ARBA00022807"/>
    </source>
</evidence>
<proteinExistence type="inferred from homology"/>
<dbReference type="InterPro" id="IPR010666">
    <property type="entry name" value="Znf_GRF"/>
</dbReference>
<dbReference type="PROSITE" id="PS50203">
    <property type="entry name" value="CALPAIN_CAT"/>
    <property type="match status" value="1"/>
</dbReference>
<dbReference type="SMART" id="SM00230">
    <property type="entry name" value="CysPc"/>
    <property type="match status" value="1"/>
</dbReference>
<keyword evidence="7" id="KW-0862">Zinc</keyword>
<evidence type="ECO:0000313" key="15">
    <source>
        <dbReference type="Proteomes" id="UP001530293"/>
    </source>
</evidence>
<feature type="region of interest" description="Disordered" evidence="11">
    <location>
        <begin position="150"/>
        <end position="175"/>
    </location>
</feature>
<comment type="similarity">
    <text evidence="1">Belongs to the peptidase C2 family.</text>
</comment>
<dbReference type="Pfam" id="PF00648">
    <property type="entry name" value="Peptidase_C2"/>
    <property type="match status" value="2"/>
</dbReference>
<feature type="domain" description="GRF-type" evidence="13">
    <location>
        <begin position="228"/>
        <end position="273"/>
    </location>
</feature>
<dbReference type="PROSITE" id="PS51999">
    <property type="entry name" value="ZF_GRF"/>
    <property type="match status" value="1"/>
</dbReference>
<evidence type="ECO:0000259" key="12">
    <source>
        <dbReference type="PROSITE" id="PS50203"/>
    </source>
</evidence>
<evidence type="ECO:0008006" key="16">
    <source>
        <dbReference type="Google" id="ProtNLM"/>
    </source>
</evidence>
<dbReference type="PROSITE" id="PS00139">
    <property type="entry name" value="THIOL_PROTEASE_CYS"/>
    <property type="match status" value="1"/>
</dbReference>
<name>A0ABD3LXJ0_9STRA</name>
<evidence type="ECO:0000256" key="3">
    <source>
        <dbReference type="ARBA" id="ARBA00022723"/>
    </source>
</evidence>
<keyword evidence="15" id="KW-1185">Reference proteome</keyword>
<keyword evidence="3" id="KW-0479">Metal-binding</keyword>
<feature type="compositionally biased region" description="Polar residues" evidence="11">
    <location>
        <begin position="459"/>
        <end position="469"/>
    </location>
</feature>
<dbReference type="InterPro" id="IPR038765">
    <property type="entry name" value="Papain-like_cys_pep_sf"/>
</dbReference>
<evidence type="ECO:0000256" key="1">
    <source>
        <dbReference type="ARBA" id="ARBA00007623"/>
    </source>
</evidence>
<keyword evidence="2 9" id="KW-0645">Protease</keyword>
<evidence type="ECO:0000256" key="9">
    <source>
        <dbReference type="PROSITE-ProRule" id="PRU00239"/>
    </source>
</evidence>
<dbReference type="GO" id="GO:0008234">
    <property type="term" value="F:cysteine-type peptidase activity"/>
    <property type="evidence" value="ECO:0007669"/>
    <property type="project" value="UniProtKB-UniRule"/>
</dbReference>
<evidence type="ECO:0000256" key="2">
    <source>
        <dbReference type="ARBA" id="ARBA00022670"/>
    </source>
</evidence>
<keyword evidence="6 9" id="KW-0788">Thiol protease</keyword>
<dbReference type="InterPro" id="IPR000169">
    <property type="entry name" value="Pept_cys_AS"/>
</dbReference>
<evidence type="ECO:0000256" key="7">
    <source>
        <dbReference type="ARBA" id="ARBA00022833"/>
    </source>
</evidence>
<dbReference type="PANTHER" id="PTHR10183:SF379">
    <property type="entry name" value="CALPAIN-5"/>
    <property type="match status" value="1"/>
</dbReference>
<accession>A0ABD3LXJ0</accession>
<feature type="region of interest" description="Disordered" evidence="11">
    <location>
        <begin position="1"/>
        <end position="41"/>
    </location>
</feature>
<gene>
    <name evidence="14" type="ORF">ACHAWU_009863</name>
</gene>
<feature type="active site" evidence="8 9">
    <location>
        <position position="569"/>
    </location>
</feature>
<sequence>MEVVDLISDGEDDGSAGAEANPKKLSQKSTPPTPKCDGDGVRVQNSCGDVIELDCDDGVDNTYPLVKNGDSKHRDGGGSENHIMHGMRKNPYKCNSASTGDGKSKTKQATSAAKDLHKKKRKTSKMEYPPSDRELQAGLVFEEDVDHNIHHERSSKVDSSSFDDDESKNDETLTNPLSVQEYAQHQLATRIAHNLPPILYHDPDFVAGRPATVDGSSKSDKPIASPKCMCRPPRPCTLAYSSKAGPNYDRPYYCCQNGKGGKGCNYFSWAFTSHMLHWYRFGIHNSHVLVRPDRGFSAEDLVQGKVGDCWFLSALAVVAERDDLIGRLIGSNLKECNDGIERKAQMHSTTKNDFGVIEVKLFVDGFWKTIVMDNFLPCLVDHEEEDTIQAALKQSLVDAGMDQPWLSQSLASNRNDKRRTSSKFDPNAMADECHVTLHEIHEFIHHDRFGKDPSYRSRPPTSLGNQQSTLQRPVYTSDLAYSKARHNQLWVPFIEKAYAKIHGSYRAISGGHVEEAFLDLTGAPTAVYNFDHYNFNPRHFWSELMQFRAKKLPMGCGTSQTQEGIVGMHAYSILDVREVKNVGLDFFNDKIAQGTLGNVSGFTELDGTVRLLRIRNPHGKGEWKGEFSDRSPIWERLMANKNVLWKESKPVVDLTAPQSPELKRTMKDDGTFWIDYDSFLQAFHNVDVVLAFQGNHAKSFASSFPTKQSNHRCSRAFELSVVGRQPGEEGAINNTVEVYVMVIQKTKRGASLGRSDRKVSYKTSDVGLLVGERLNANEIDKVELGAVDGKFFGMTRNGHIRIVLDRNQPDRKLVVMPISFGHPSATDDDRSFVVRVVSDSPLLVQELPKPPQMNIALQKYCFGEKIMFLSNAGTSRYRGMQCTKTVLMECKADNVYLFKVLQIDCLAAGGGTVLLYLVVNDIYVHQISEAISFRIEINCRGMVCRTATGLENHEVVSKGKKFEAAWRRFSLNFVGETKSRLLAAVVQGGQDHQMGSIKCSSGTIGKGNASKLLTQYMTTSKSSTTTSANDSFAKYEDFGVYSSAATPSERRLSTDYVDLSSSIQFPTMYGNQDSTNGIDELDAAIMASIVDGSKGAGVIDLESQSSFDDDVKQAIALSLKEQ</sequence>
<dbReference type="GO" id="GO:0008270">
    <property type="term" value="F:zinc ion binding"/>
    <property type="evidence" value="ECO:0007669"/>
    <property type="project" value="UniProtKB-KW"/>
</dbReference>
<dbReference type="PANTHER" id="PTHR10183">
    <property type="entry name" value="CALPAIN"/>
    <property type="match status" value="1"/>
</dbReference>
<protein>
    <recommendedName>
        <fullName evidence="16">Calpain catalytic domain-containing protein</fullName>
    </recommendedName>
</protein>
<evidence type="ECO:0000256" key="10">
    <source>
        <dbReference type="PROSITE-ProRule" id="PRU01343"/>
    </source>
</evidence>
<dbReference type="EMBL" id="JALLBG020000303">
    <property type="protein sequence ID" value="KAL3756469.1"/>
    <property type="molecule type" value="Genomic_DNA"/>
</dbReference>
<comment type="caution">
    <text evidence="14">The sequence shown here is derived from an EMBL/GenBank/DDBJ whole genome shotgun (WGS) entry which is preliminary data.</text>
</comment>
<keyword evidence="4 10" id="KW-0863">Zinc-finger</keyword>
<feature type="domain" description="Calpain catalytic" evidence="12">
    <location>
        <begin position="232"/>
        <end position="688"/>
    </location>
</feature>
<dbReference type="SUPFAM" id="SSF54001">
    <property type="entry name" value="Cysteine proteinases"/>
    <property type="match status" value="1"/>
</dbReference>
<dbReference type="Pfam" id="PF06839">
    <property type="entry name" value="Zn_ribbon_GRF"/>
    <property type="match status" value="1"/>
</dbReference>
<feature type="active site" evidence="8 9">
    <location>
        <position position="616"/>
    </location>
</feature>
<dbReference type="InterPro" id="IPR001300">
    <property type="entry name" value="Peptidase_C2_calpain_cat"/>
</dbReference>
<evidence type="ECO:0000259" key="13">
    <source>
        <dbReference type="PROSITE" id="PS51999"/>
    </source>
</evidence>
<feature type="region of interest" description="Disordered" evidence="11">
    <location>
        <begin position="64"/>
        <end position="133"/>
    </location>
</feature>
<evidence type="ECO:0000313" key="14">
    <source>
        <dbReference type="EMBL" id="KAL3756469.1"/>
    </source>
</evidence>
<dbReference type="Proteomes" id="UP001530293">
    <property type="component" value="Unassembled WGS sequence"/>
</dbReference>
<reference evidence="14 15" key="1">
    <citation type="submission" date="2024-10" db="EMBL/GenBank/DDBJ databases">
        <title>Updated reference genomes for cyclostephanoid diatoms.</title>
        <authorList>
            <person name="Roberts W.R."/>
            <person name="Alverson A.J."/>
        </authorList>
    </citation>
    <scope>NUCLEOTIDE SEQUENCE [LARGE SCALE GENOMIC DNA]</scope>
    <source>
        <strain evidence="14 15">AJA232-27</strain>
    </source>
</reference>
<evidence type="ECO:0000256" key="4">
    <source>
        <dbReference type="ARBA" id="ARBA00022771"/>
    </source>
</evidence>